<reference evidence="7" key="2">
    <citation type="journal article" date="2022" name="Res Sq">
        <title>Comparative Genomics Reveals Insights into the Divergent Evolution of Astigmatic Mites and Household Pest Adaptations.</title>
        <authorList>
            <person name="Xiong Q."/>
            <person name="Wan A.T.-Y."/>
            <person name="Liu X.-Y."/>
            <person name="Fung C.S.-H."/>
            <person name="Xiao X."/>
            <person name="Malainual N."/>
            <person name="Hou J."/>
            <person name="Wang L."/>
            <person name="Wang M."/>
            <person name="Yang K."/>
            <person name="Cui Y."/>
            <person name="Leung E."/>
            <person name="Nong W."/>
            <person name="Shin S.-K."/>
            <person name="Au S."/>
            <person name="Jeong K.Y."/>
            <person name="Chew F.T."/>
            <person name="Hui J."/>
            <person name="Leung T.F."/>
            <person name="Tungtrongchitr A."/>
            <person name="Zhong N."/>
            <person name="Liu Z."/>
            <person name="Tsui S."/>
        </authorList>
    </citation>
    <scope>NUCLEOTIDE SEQUENCE</scope>
    <source>
        <strain evidence="7">Derf</strain>
        <tissue evidence="7">Whole organism</tissue>
    </source>
</reference>
<proteinExistence type="predicted"/>
<dbReference type="PANTHER" id="PTHR46003">
    <property type="entry name" value="HOST CELL FACTOR"/>
    <property type="match status" value="1"/>
</dbReference>
<name>A0A922HWH2_DERFA</name>
<evidence type="ECO:0000256" key="4">
    <source>
        <dbReference type="ARBA" id="ARBA00023242"/>
    </source>
</evidence>
<feature type="compositionally biased region" description="Low complexity" evidence="5">
    <location>
        <begin position="434"/>
        <end position="460"/>
    </location>
</feature>
<feature type="region of interest" description="Disordered" evidence="5">
    <location>
        <begin position="432"/>
        <end position="460"/>
    </location>
</feature>
<feature type="compositionally biased region" description="Basic and acidic residues" evidence="5">
    <location>
        <begin position="578"/>
        <end position="592"/>
    </location>
</feature>
<dbReference type="PANTHER" id="PTHR46003:SF1">
    <property type="entry name" value="HOST CELL FACTOR"/>
    <property type="match status" value="1"/>
</dbReference>
<evidence type="ECO:0000313" key="7">
    <source>
        <dbReference type="EMBL" id="KAH9510718.1"/>
    </source>
</evidence>
<dbReference type="Pfam" id="PF13854">
    <property type="entry name" value="Kelch_HCF"/>
    <property type="match status" value="1"/>
</dbReference>
<keyword evidence="2" id="KW-0880">Kelch repeat</keyword>
<reference evidence="7" key="1">
    <citation type="submission" date="2013-05" db="EMBL/GenBank/DDBJ databases">
        <authorList>
            <person name="Yim A.K.Y."/>
            <person name="Chan T.F."/>
            <person name="Ji K.M."/>
            <person name="Liu X.Y."/>
            <person name="Zhou J.W."/>
            <person name="Li R.Q."/>
            <person name="Yang K.Y."/>
            <person name="Li J."/>
            <person name="Li M."/>
            <person name="Law P.T.W."/>
            <person name="Wu Y.L."/>
            <person name="Cai Z.L."/>
            <person name="Qin H."/>
            <person name="Bao Y."/>
            <person name="Leung R.K.K."/>
            <person name="Ng P.K.S."/>
            <person name="Zou J."/>
            <person name="Zhong X.J."/>
            <person name="Ran P.X."/>
            <person name="Zhong N.S."/>
            <person name="Liu Z.G."/>
            <person name="Tsui S.K.W."/>
        </authorList>
    </citation>
    <scope>NUCLEOTIDE SEQUENCE</scope>
    <source>
        <strain evidence="7">Derf</strain>
        <tissue evidence="7">Whole organism</tissue>
    </source>
</reference>
<sequence length="832" mass="93192">MYNTFRCSIKMSVQKNLFLKWRKIENSSGHLPKARHGHRAITIKNMMLIFGGGNDGIIDEFHVYIPNENKWIWPKMTGDTPPGLAAYGMTNNATNVFVFGGMLEFCRYSTSLYQLKLTNWEWKKIIPFVEKNQESPCARLGHSFVMHTSGQKILLFGGMFNQNEDDPLNHSPKYLNDLYILDIGKDSSNYKWSIPVTKGQSPSPRESHTAIIHKHQTTGHDRMLIYGGMDNNRLSDVWILDLQSMSWSSPQITGIAPEPRSLHTANVVGNKMYIFGGWTLMDKSTNNNASSKASESNFKEYWKCSNTLAILDLNQLHWIAPKIYKSDDSDDSIPKPRAGHSSAIIGSRLYIWSGRDGYRKAWNNQVCCRDFWYIDLECPLAPKNLQLIKSTFDSLFLTVDPDINIERYLVQIKLTSQVVHKTQPFKLIPNTKPSLSQSVATTSSSSNQLPTTATNHPATTTSTNQVIGKKIVVKIFDKKSGKFTETPVERFPEIKQVLERNNGKITPQELLVMVKNHLASKNTVNSPTTSATALTSTSGSVDSNKSATTTAMLPLPPPPPSTPSSSSSTSDVIAINDSESRRDSITKTKSLETAKIPQSDGPDDSETSGTLTTSITPVIEDIWYDVGLFSKPSFCIEHYFVPKNPQKLTTHNRIDKEYEYNDSTQFKRVKLESATRYKIRVAGINAHGLGPWCEGPIRGHFQTCAANLPSAPSNVKIYSVSEGVHISWLNIVSGDLNEIIEHSVFMAVDKEKVPSKNQLQDQPFLKVYEGAQNHCIISEQLIKMAHIQPGPKPAIIFRIASQNKYGYGPGTQIRWLFEESSATDTLIQRMAM</sequence>
<dbReference type="InterPro" id="IPR059124">
    <property type="entry name" value="Kelch_HCF"/>
</dbReference>
<feature type="domain" description="Fibronectin type-III" evidence="6">
    <location>
        <begin position="709"/>
        <end position="808"/>
    </location>
</feature>
<dbReference type="Proteomes" id="UP000790347">
    <property type="component" value="Unassembled WGS sequence"/>
</dbReference>
<dbReference type="EMBL" id="ASGP02000004">
    <property type="protein sequence ID" value="KAH9510718.1"/>
    <property type="molecule type" value="Genomic_DNA"/>
</dbReference>
<feature type="domain" description="Fibronectin type-III" evidence="6">
    <location>
        <begin position="379"/>
        <end position="690"/>
    </location>
</feature>
<keyword evidence="4" id="KW-0539">Nucleus</keyword>
<dbReference type="SMART" id="SM00060">
    <property type="entry name" value="FN3"/>
    <property type="match status" value="2"/>
</dbReference>
<dbReference type="InterPro" id="IPR003961">
    <property type="entry name" value="FN3_dom"/>
</dbReference>
<evidence type="ECO:0000256" key="1">
    <source>
        <dbReference type="ARBA" id="ARBA00004123"/>
    </source>
</evidence>
<keyword evidence="8" id="KW-1185">Reference proteome</keyword>
<dbReference type="AlphaFoldDB" id="A0A922HWH2"/>
<dbReference type="Gene3D" id="2.60.40.10">
    <property type="entry name" value="Immunoglobulins"/>
    <property type="match status" value="2"/>
</dbReference>
<dbReference type="GO" id="GO:0003713">
    <property type="term" value="F:transcription coactivator activity"/>
    <property type="evidence" value="ECO:0007669"/>
    <property type="project" value="TreeGrafter"/>
</dbReference>
<dbReference type="Gene3D" id="2.120.10.80">
    <property type="entry name" value="Kelch-type beta propeller"/>
    <property type="match status" value="2"/>
</dbReference>
<dbReference type="InterPro" id="IPR043536">
    <property type="entry name" value="HCF1/2"/>
</dbReference>
<gene>
    <name evidence="7" type="primary">HCFC2_2</name>
    <name evidence="7" type="ORF">DERF_009228</name>
</gene>
<feature type="compositionally biased region" description="Low complexity" evidence="5">
    <location>
        <begin position="526"/>
        <end position="553"/>
    </location>
</feature>
<dbReference type="GO" id="GO:0006338">
    <property type="term" value="P:chromatin remodeling"/>
    <property type="evidence" value="ECO:0007669"/>
    <property type="project" value="TreeGrafter"/>
</dbReference>
<protein>
    <submittedName>
        <fullName evidence="7">Host cell factor 2</fullName>
    </submittedName>
</protein>
<comment type="subcellular location">
    <subcellularLocation>
        <location evidence="1">Nucleus</location>
    </subcellularLocation>
</comment>
<dbReference type="InterPro" id="IPR036116">
    <property type="entry name" value="FN3_sf"/>
</dbReference>
<evidence type="ECO:0000256" key="3">
    <source>
        <dbReference type="ARBA" id="ARBA00022737"/>
    </source>
</evidence>
<dbReference type="SUPFAM" id="SSF49265">
    <property type="entry name" value="Fibronectin type III"/>
    <property type="match status" value="1"/>
</dbReference>
<dbReference type="GO" id="GO:0035097">
    <property type="term" value="C:histone methyltransferase complex"/>
    <property type="evidence" value="ECO:0007669"/>
    <property type="project" value="TreeGrafter"/>
</dbReference>
<comment type="caution">
    <text evidence="7">The sequence shown here is derived from an EMBL/GenBank/DDBJ whole genome shotgun (WGS) entry which is preliminary data.</text>
</comment>
<keyword evidence="3" id="KW-0677">Repeat</keyword>
<evidence type="ECO:0000259" key="6">
    <source>
        <dbReference type="SMART" id="SM00060"/>
    </source>
</evidence>
<feature type="region of interest" description="Disordered" evidence="5">
    <location>
        <begin position="522"/>
        <end position="612"/>
    </location>
</feature>
<organism evidence="7 8">
    <name type="scientific">Dermatophagoides farinae</name>
    <name type="common">American house dust mite</name>
    <dbReference type="NCBI Taxonomy" id="6954"/>
    <lineage>
        <taxon>Eukaryota</taxon>
        <taxon>Metazoa</taxon>
        <taxon>Ecdysozoa</taxon>
        <taxon>Arthropoda</taxon>
        <taxon>Chelicerata</taxon>
        <taxon>Arachnida</taxon>
        <taxon>Acari</taxon>
        <taxon>Acariformes</taxon>
        <taxon>Sarcoptiformes</taxon>
        <taxon>Astigmata</taxon>
        <taxon>Psoroptidia</taxon>
        <taxon>Analgoidea</taxon>
        <taxon>Pyroglyphidae</taxon>
        <taxon>Dermatophagoidinae</taxon>
        <taxon>Dermatophagoides</taxon>
    </lineage>
</organism>
<evidence type="ECO:0000313" key="8">
    <source>
        <dbReference type="Proteomes" id="UP000790347"/>
    </source>
</evidence>
<accession>A0A922HWH2</accession>
<dbReference type="InterPro" id="IPR015915">
    <property type="entry name" value="Kelch-typ_b-propeller"/>
</dbReference>
<dbReference type="SUPFAM" id="SSF117281">
    <property type="entry name" value="Kelch motif"/>
    <property type="match status" value="1"/>
</dbReference>
<evidence type="ECO:0000256" key="5">
    <source>
        <dbReference type="SAM" id="MobiDB-lite"/>
    </source>
</evidence>
<dbReference type="InterPro" id="IPR013783">
    <property type="entry name" value="Ig-like_fold"/>
</dbReference>
<evidence type="ECO:0000256" key="2">
    <source>
        <dbReference type="ARBA" id="ARBA00022441"/>
    </source>
</evidence>